<dbReference type="InterPro" id="IPR000949">
    <property type="entry name" value="ELM2_dom"/>
</dbReference>
<dbReference type="PANTHER" id="PTHR16089">
    <property type="entry name" value="REST COREPRESSOR COREST PROTEIN-RELATED"/>
    <property type="match status" value="1"/>
</dbReference>
<dbReference type="AlphaFoldDB" id="A0A095AYG1"/>
<dbReference type="InterPro" id="IPR051066">
    <property type="entry name" value="Trans_reg/Corepressor"/>
</dbReference>
<keyword evidence="4" id="KW-0539">Nucleus</keyword>
<organism evidence="8">
    <name type="scientific">Schistosoma haematobium</name>
    <name type="common">Blood fluke</name>
    <dbReference type="NCBI Taxonomy" id="6185"/>
    <lineage>
        <taxon>Eukaryota</taxon>
        <taxon>Metazoa</taxon>
        <taxon>Spiralia</taxon>
        <taxon>Lophotrochozoa</taxon>
        <taxon>Platyhelminthes</taxon>
        <taxon>Trematoda</taxon>
        <taxon>Digenea</taxon>
        <taxon>Strigeidida</taxon>
        <taxon>Schistosomatoidea</taxon>
        <taxon>Schistosomatidae</taxon>
        <taxon>Schistosoma</taxon>
    </lineage>
</organism>
<dbReference type="InterPro" id="IPR009057">
    <property type="entry name" value="Homeodomain-like_sf"/>
</dbReference>
<evidence type="ECO:0000259" key="6">
    <source>
        <dbReference type="PROSITE" id="PS51156"/>
    </source>
</evidence>
<evidence type="ECO:0000256" key="4">
    <source>
        <dbReference type="ARBA" id="ARBA00023242"/>
    </source>
</evidence>
<comment type="subcellular location">
    <subcellularLocation>
        <location evidence="1">Nucleus</location>
    </subcellularLocation>
</comment>
<feature type="domain" description="SANT" evidence="7">
    <location>
        <begin position="126"/>
        <end position="177"/>
    </location>
</feature>
<feature type="domain" description="ELM2" evidence="6">
    <location>
        <begin position="31"/>
        <end position="125"/>
    </location>
</feature>
<dbReference type="Gene3D" id="1.20.58.1880">
    <property type="match status" value="1"/>
</dbReference>
<dbReference type="GO" id="GO:0006357">
    <property type="term" value="P:regulation of transcription by RNA polymerase II"/>
    <property type="evidence" value="ECO:0007669"/>
    <property type="project" value="TreeGrafter"/>
</dbReference>
<dbReference type="GO" id="GO:0005667">
    <property type="term" value="C:transcription regulator complex"/>
    <property type="evidence" value="ECO:0007669"/>
    <property type="project" value="TreeGrafter"/>
</dbReference>
<dbReference type="GO" id="GO:0003714">
    <property type="term" value="F:transcription corepressor activity"/>
    <property type="evidence" value="ECO:0007669"/>
    <property type="project" value="TreeGrafter"/>
</dbReference>
<gene>
    <name evidence="8" type="ORF">MS3_08187</name>
</gene>
<keyword evidence="2" id="KW-0805">Transcription regulation</keyword>
<evidence type="ECO:0000256" key="5">
    <source>
        <dbReference type="SAM" id="MobiDB-lite"/>
    </source>
</evidence>
<proteinExistence type="predicted"/>
<dbReference type="InterPro" id="IPR017884">
    <property type="entry name" value="SANT_dom"/>
</dbReference>
<dbReference type="Gene3D" id="1.10.10.60">
    <property type="entry name" value="Homeodomain-like"/>
    <property type="match status" value="1"/>
</dbReference>
<dbReference type="GO" id="GO:0000118">
    <property type="term" value="C:histone deacetylase complex"/>
    <property type="evidence" value="ECO:0007669"/>
    <property type="project" value="TreeGrafter"/>
</dbReference>
<name>A0A095AYG1_SCHHA</name>
<dbReference type="SUPFAM" id="SSF46689">
    <property type="entry name" value="Homeodomain-like"/>
    <property type="match status" value="1"/>
</dbReference>
<keyword evidence="3" id="KW-0804">Transcription</keyword>
<dbReference type="PANTHER" id="PTHR16089:SF28">
    <property type="entry name" value="REST COREPRESSOR"/>
    <property type="match status" value="1"/>
</dbReference>
<reference evidence="8" key="1">
    <citation type="journal article" date="2012" name="Nat. Genet.">
        <title>Whole-genome sequence of Schistosoma haematobium.</title>
        <authorList>
            <person name="Young N.D."/>
            <person name="Jex A.R."/>
            <person name="Li B."/>
            <person name="Liu S."/>
            <person name="Yang L."/>
            <person name="Xiong Z."/>
            <person name="Li Y."/>
            <person name="Cantacessi C."/>
            <person name="Hall R.S."/>
            <person name="Xu X."/>
            <person name="Chen F."/>
            <person name="Wu X."/>
            <person name="Zerlotini A."/>
            <person name="Oliveira G."/>
            <person name="Hofmann A."/>
            <person name="Zhang G."/>
            <person name="Fang X."/>
            <person name="Kang Y."/>
            <person name="Campbell B.E."/>
            <person name="Loukas A."/>
            <person name="Ranganathan S."/>
            <person name="Rollinson D."/>
            <person name="Rinaldi G."/>
            <person name="Brindley P.J."/>
            <person name="Yang H."/>
            <person name="Wang J."/>
            <person name="Wang J."/>
            <person name="Gasser R.B."/>
        </authorList>
    </citation>
    <scope>NUCLEOTIDE SEQUENCE [LARGE SCALE GENOMIC DNA]</scope>
</reference>
<dbReference type="SMART" id="SM01189">
    <property type="entry name" value="ELM2"/>
    <property type="match status" value="1"/>
</dbReference>
<dbReference type="EMBL" id="KL251276">
    <property type="protein sequence ID" value="KGB39736.1"/>
    <property type="molecule type" value="Genomic_DNA"/>
</dbReference>
<evidence type="ECO:0000259" key="7">
    <source>
        <dbReference type="PROSITE" id="PS51293"/>
    </source>
</evidence>
<evidence type="ECO:0000256" key="2">
    <source>
        <dbReference type="ARBA" id="ARBA00023015"/>
    </source>
</evidence>
<sequence>MTHFNSTRRLEIHLDMSEIWGLSAFFYFVDAIIRVGTDFQADLPLFNGEPPPSVLNQPDRGVALWLPIPVSFHNQLEEFLNTATEKYGEKYYFVLSSYSEEQALALLTWHKTDFDHALSDLCNFSPIKYEWTIPERRIFFISVDYYNKQFHQIKKLFPNRTVNELILFYYLNKRNQQTLHEMGLYGPKWSSLYKRGYLIPGILPPPDTVPVKTLTNNHKKYTIDLDMNDPVDAEIKRYFDTLHDCVLLPESEESNQDTETGGGGGGTSSMQSDSEAEVRTPSSSAVAANIEGSEQVLDYEQNKVRKDSNGPGRRHRKQYGAGGKTRSTTSGFILSQSSLNLLPDDFNPTNRLSVRKHARFEEEIAAVTSAAITSSNSGQLRENNKKLVEIHTGINPGVRSSRRGILFATTPHTIRPALPSGVYHSHRQFLRVCYYTADQYNQEIDQLNSTLQTLCKQVDDGNELAQRETQLLNGITSLRPPSLPIDPYWSPVDIQLACHAIGKLGRDYEGIAECLLNKTPSMVATLIETHGQHLNLNQLASMAPIIIL</sequence>
<dbReference type="Pfam" id="PF01448">
    <property type="entry name" value="ELM2"/>
    <property type="match status" value="1"/>
</dbReference>
<dbReference type="PROSITE" id="PS51293">
    <property type="entry name" value="SANT"/>
    <property type="match status" value="1"/>
</dbReference>
<evidence type="ECO:0000256" key="1">
    <source>
        <dbReference type="ARBA" id="ARBA00004123"/>
    </source>
</evidence>
<protein>
    <submittedName>
        <fullName evidence="8">REST corepressor</fullName>
    </submittedName>
</protein>
<evidence type="ECO:0000256" key="3">
    <source>
        <dbReference type="ARBA" id="ARBA00023163"/>
    </source>
</evidence>
<feature type="region of interest" description="Disordered" evidence="5">
    <location>
        <begin position="249"/>
        <end position="330"/>
    </location>
</feature>
<dbReference type="PROSITE" id="PS51156">
    <property type="entry name" value="ELM2"/>
    <property type="match status" value="1"/>
</dbReference>
<accession>A0A095AYG1</accession>
<evidence type="ECO:0000313" key="8">
    <source>
        <dbReference type="EMBL" id="KGB39736.1"/>
    </source>
</evidence>
<dbReference type="STRING" id="6185.A0A095AYG1"/>